<dbReference type="InterPro" id="IPR050482">
    <property type="entry name" value="Sensor_HK_TwoCompSys"/>
</dbReference>
<gene>
    <name evidence="13" type="ORF">EL26_13145</name>
</gene>
<evidence type="ECO:0000256" key="2">
    <source>
        <dbReference type="ARBA" id="ARBA00012438"/>
    </source>
</evidence>
<protein>
    <recommendedName>
        <fullName evidence="2">histidine kinase</fullName>
        <ecNumber evidence="2">2.7.13.3</ecNumber>
    </recommendedName>
</protein>
<dbReference type="AlphaFoldDB" id="A0A074LSQ8"/>
<evidence type="ECO:0000256" key="8">
    <source>
        <dbReference type="ARBA" id="ARBA00023012"/>
    </source>
</evidence>
<evidence type="ECO:0000256" key="9">
    <source>
        <dbReference type="SAM" id="Coils"/>
    </source>
</evidence>
<keyword evidence="14" id="KW-1185">Reference proteome</keyword>
<keyword evidence="5" id="KW-0547">Nucleotide-binding</keyword>
<dbReference type="Gene3D" id="3.30.565.10">
    <property type="entry name" value="Histidine kinase-like ATPase, C-terminal domain"/>
    <property type="match status" value="1"/>
</dbReference>
<dbReference type="Pfam" id="PF02518">
    <property type="entry name" value="HATPase_c"/>
    <property type="match status" value="1"/>
</dbReference>
<keyword evidence="8" id="KW-0902">Two-component regulatory system</keyword>
<dbReference type="SUPFAM" id="SSF55874">
    <property type="entry name" value="ATPase domain of HSP90 chaperone/DNA topoisomerase II/histidine kinase"/>
    <property type="match status" value="1"/>
</dbReference>
<evidence type="ECO:0000256" key="5">
    <source>
        <dbReference type="ARBA" id="ARBA00022741"/>
    </source>
</evidence>
<dbReference type="PANTHER" id="PTHR24421:SF10">
    <property type="entry name" value="NITRATE_NITRITE SENSOR PROTEIN NARQ"/>
    <property type="match status" value="1"/>
</dbReference>
<dbReference type="Pfam" id="PF07730">
    <property type="entry name" value="HisKA_3"/>
    <property type="match status" value="1"/>
</dbReference>
<feature type="coiled-coil region" evidence="9">
    <location>
        <begin position="54"/>
        <end position="81"/>
    </location>
</feature>
<dbReference type="EC" id="2.7.13.3" evidence="2"/>
<dbReference type="EMBL" id="JMIR01000017">
    <property type="protein sequence ID" value="KEO82848.1"/>
    <property type="molecule type" value="Genomic_DNA"/>
</dbReference>
<dbReference type="GO" id="GO:0000155">
    <property type="term" value="F:phosphorelay sensor kinase activity"/>
    <property type="evidence" value="ECO:0007669"/>
    <property type="project" value="InterPro"/>
</dbReference>
<keyword evidence="3" id="KW-0597">Phosphoprotein</keyword>
<comment type="caution">
    <text evidence="13">The sequence shown here is derived from an EMBL/GenBank/DDBJ whole genome shotgun (WGS) entry which is preliminary data.</text>
</comment>
<evidence type="ECO:0000313" key="13">
    <source>
        <dbReference type="EMBL" id="KEO82848.1"/>
    </source>
</evidence>
<dbReference type="CDD" id="cd16917">
    <property type="entry name" value="HATPase_UhpB-NarQ-NarX-like"/>
    <property type="match status" value="1"/>
</dbReference>
<dbReference type="Proteomes" id="UP000027931">
    <property type="component" value="Unassembled WGS sequence"/>
</dbReference>
<dbReference type="Gene3D" id="1.20.5.1930">
    <property type="match status" value="1"/>
</dbReference>
<dbReference type="InterPro" id="IPR011712">
    <property type="entry name" value="Sig_transdc_His_kin_sub3_dim/P"/>
</dbReference>
<keyword evidence="9" id="KW-0175">Coiled coil</keyword>
<dbReference type="eggNOG" id="COG3850">
    <property type="taxonomic scope" value="Bacteria"/>
</dbReference>
<dbReference type="GO" id="GO:0016020">
    <property type="term" value="C:membrane"/>
    <property type="evidence" value="ECO:0007669"/>
    <property type="project" value="InterPro"/>
</dbReference>
<accession>A0A074LSQ8</accession>
<name>A0A074LSQ8_9BACL</name>
<dbReference type="RefSeq" id="WP_081857170.1">
    <property type="nucleotide sequence ID" value="NZ_JMIR01000017.1"/>
</dbReference>
<reference evidence="13 14" key="1">
    <citation type="journal article" date="2013" name="Int. J. Syst. Evol. Microbiol.">
        <title>Tumebacillus flagellatus sp. nov., an alpha-amylase/pullulanase-producing bacterium isolated from cassava wastewater.</title>
        <authorList>
            <person name="Wang Q."/>
            <person name="Xie N."/>
            <person name="Qin Y."/>
            <person name="Shen N."/>
            <person name="Zhu J."/>
            <person name="Mi H."/>
            <person name="Huang R."/>
        </authorList>
    </citation>
    <scope>NUCLEOTIDE SEQUENCE [LARGE SCALE GENOMIC DNA]</scope>
    <source>
        <strain evidence="13 14">GST4</strain>
    </source>
</reference>
<keyword evidence="10" id="KW-1133">Transmembrane helix</keyword>
<keyword evidence="7" id="KW-0067">ATP-binding</keyword>
<evidence type="ECO:0000256" key="6">
    <source>
        <dbReference type="ARBA" id="ARBA00022777"/>
    </source>
</evidence>
<keyword evidence="4" id="KW-0808">Transferase</keyword>
<feature type="transmembrane region" description="Helical" evidence="10">
    <location>
        <begin position="40"/>
        <end position="58"/>
    </location>
</feature>
<feature type="domain" description="Histidine kinase/HSP90-like ATPase" evidence="11">
    <location>
        <begin position="185"/>
        <end position="264"/>
    </location>
</feature>
<dbReference type="STRING" id="1157490.EL26_13145"/>
<dbReference type="GO" id="GO:0046983">
    <property type="term" value="F:protein dimerization activity"/>
    <property type="evidence" value="ECO:0007669"/>
    <property type="project" value="InterPro"/>
</dbReference>
<dbReference type="PANTHER" id="PTHR24421">
    <property type="entry name" value="NITRATE/NITRITE SENSOR PROTEIN NARX-RELATED"/>
    <property type="match status" value="1"/>
</dbReference>
<evidence type="ECO:0000259" key="11">
    <source>
        <dbReference type="Pfam" id="PF02518"/>
    </source>
</evidence>
<evidence type="ECO:0000256" key="10">
    <source>
        <dbReference type="SAM" id="Phobius"/>
    </source>
</evidence>
<comment type="catalytic activity">
    <reaction evidence="1">
        <text>ATP + protein L-histidine = ADP + protein N-phospho-L-histidine.</text>
        <dbReference type="EC" id="2.7.13.3"/>
    </reaction>
</comment>
<evidence type="ECO:0000256" key="3">
    <source>
        <dbReference type="ARBA" id="ARBA00022553"/>
    </source>
</evidence>
<dbReference type="OrthoDB" id="773385at2"/>
<keyword evidence="10" id="KW-0812">Transmembrane</keyword>
<dbReference type="InterPro" id="IPR003594">
    <property type="entry name" value="HATPase_dom"/>
</dbReference>
<proteinExistence type="predicted"/>
<evidence type="ECO:0000256" key="4">
    <source>
        <dbReference type="ARBA" id="ARBA00022679"/>
    </source>
</evidence>
<evidence type="ECO:0000313" key="14">
    <source>
        <dbReference type="Proteomes" id="UP000027931"/>
    </source>
</evidence>
<organism evidence="13 14">
    <name type="scientific">Tumebacillus flagellatus</name>
    <dbReference type="NCBI Taxonomy" id="1157490"/>
    <lineage>
        <taxon>Bacteria</taxon>
        <taxon>Bacillati</taxon>
        <taxon>Bacillota</taxon>
        <taxon>Bacilli</taxon>
        <taxon>Bacillales</taxon>
        <taxon>Alicyclobacillaceae</taxon>
        <taxon>Tumebacillus</taxon>
    </lineage>
</organism>
<sequence length="288" mass="33096">MTYKQLKWLILIIPTVTNGIWEYVRHAYLLPYISMDMGNWLSPLIVLGVTLTLLLGLFSRLERLQDELNQERAAKVRLQEREQIARELHDGIAQSLFLLSVKTDQLKKLQPGMDVNVEGVKETLRRVHDDVRQSISNLRNPPRLDALPWEQTIQEMIQDFRLATGAGVNVTWEVPEGSLTAKEKIELSNTLREFLMNVRKHAEASRVEVEFSLGDAGDSWALRVRDDGIGFTEDPFQKASCYGLRMVRERSAEMKWGFEIRRDSAWTVLEVRKGGRVYEPNLSRADCG</sequence>
<keyword evidence="10" id="KW-0472">Membrane</keyword>
<keyword evidence="6 13" id="KW-0418">Kinase</keyword>
<dbReference type="InterPro" id="IPR036890">
    <property type="entry name" value="HATPase_C_sf"/>
</dbReference>
<evidence type="ECO:0000259" key="12">
    <source>
        <dbReference type="Pfam" id="PF07730"/>
    </source>
</evidence>
<feature type="domain" description="Signal transduction histidine kinase subgroup 3 dimerisation and phosphoacceptor" evidence="12">
    <location>
        <begin position="80"/>
        <end position="142"/>
    </location>
</feature>
<dbReference type="GO" id="GO:0005524">
    <property type="term" value="F:ATP binding"/>
    <property type="evidence" value="ECO:0007669"/>
    <property type="project" value="UniProtKB-KW"/>
</dbReference>
<evidence type="ECO:0000256" key="7">
    <source>
        <dbReference type="ARBA" id="ARBA00022840"/>
    </source>
</evidence>
<evidence type="ECO:0000256" key="1">
    <source>
        <dbReference type="ARBA" id="ARBA00000085"/>
    </source>
</evidence>